<evidence type="ECO:0000313" key="2">
    <source>
        <dbReference type="EMBL" id="NMD87955.1"/>
    </source>
</evidence>
<accession>A0A848AWS0</accession>
<dbReference type="RefSeq" id="WP_165832817.1">
    <property type="nucleotide sequence ID" value="NZ_CABMMC010000008.1"/>
</dbReference>
<evidence type="ECO:0000256" key="1">
    <source>
        <dbReference type="SAM" id="MobiDB-lite"/>
    </source>
</evidence>
<organism evidence="2 3">
    <name type="scientific">Victivallis vadensis</name>
    <dbReference type="NCBI Taxonomy" id="172901"/>
    <lineage>
        <taxon>Bacteria</taxon>
        <taxon>Pseudomonadati</taxon>
        <taxon>Lentisphaerota</taxon>
        <taxon>Lentisphaeria</taxon>
        <taxon>Victivallales</taxon>
        <taxon>Victivallaceae</taxon>
        <taxon>Victivallis</taxon>
    </lineage>
</organism>
<gene>
    <name evidence="2" type="ORF">HF882_15310</name>
</gene>
<comment type="caution">
    <text evidence="2">The sequence shown here is derived from an EMBL/GenBank/DDBJ whole genome shotgun (WGS) entry which is preliminary data.</text>
</comment>
<feature type="region of interest" description="Disordered" evidence="1">
    <location>
        <begin position="1"/>
        <end position="24"/>
    </location>
</feature>
<dbReference type="EMBL" id="JABAEW010000033">
    <property type="protein sequence ID" value="NMD87955.1"/>
    <property type="molecule type" value="Genomic_DNA"/>
</dbReference>
<protein>
    <submittedName>
        <fullName evidence="2">Uncharacterized protein</fullName>
    </submittedName>
</protein>
<dbReference type="GeneID" id="78297514"/>
<dbReference type="Proteomes" id="UP000576225">
    <property type="component" value="Unassembled WGS sequence"/>
</dbReference>
<proteinExistence type="predicted"/>
<reference evidence="2 3" key="1">
    <citation type="submission" date="2020-04" db="EMBL/GenBank/DDBJ databases">
        <authorList>
            <person name="Hitch T.C.A."/>
            <person name="Wylensek D."/>
            <person name="Clavel T."/>
        </authorList>
    </citation>
    <scope>NUCLEOTIDE SEQUENCE [LARGE SCALE GENOMIC DNA]</scope>
    <source>
        <strain evidence="2 3">COR2-253-APC-1A</strain>
    </source>
</reference>
<dbReference type="AlphaFoldDB" id="A0A848AWS0"/>
<evidence type="ECO:0000313" key="3">
    <source>
        <dbReference type="Proteomes" id="UP000576225"/>
    </source>
</evidence>
<sequence>MTVQALSAAGETVGERQPKPLPDGKAVLHPDNFFKGGVMAYELLIR</sequence>
<name>A0A848AWS0_9BACT</name>